<evidence type="ECO:0000256" key="4">
    <source>
        <dbReference type="ARBA" id="ARBA00022539"/>
    </source>
</evidence>
<gene>
    <name evidence="18" type="ORF">PNE06_18430</name>
</gene>
<evidence type="ECO:0000313" key="18">
    <source>
        <dbReference type="EMBL" id="MDB7935065.1"/>
    </source>
</evidence>
<dbReference type="Pfam" id="PF00702">
    <property type="entry name" value="Hydrolase"/>
    <property type="match status" value="1"/>
</dbReference>
<dbReference type="Proteomes" id="UP001211173">
    <property type="component" value="Unassembled WGS sequence"/>
</dbReference>
<dbReference type="Gene3D" id="2.70.150.10">
    <property type="entry name" value="Calcium-transporting ATPase, cytoplasmic transduction domain A"/>
    <property type="match status" value="1"/>
</dbReference>
<dbReference type="InterPro" id="IPR036412">
    <property type="entry name" value="HAD-like_sf"/>
</dbReference>
<dbReference type="NCBIfam" id="TIGR01511">
    <property type="entry name" value="ATPase-IB1_Cu"/>
    <property type="match status" value="1"/>
</dbReference>
<keyword evidence="6 16" id="KW-0479">Metal-binding</keyword>
<comment type="similarity">
    <text evidence="2 16">Belongs to the cation transport ATPase (P-type) (TC 3.A.3) family. Type IB subfamily.</text>
</comment>
<keyword evidence="10" id="KW-1278">Translocase</keyword>
<organism evidence="18 19">
    <name type="scientific">Flavonifractor plautii</name>
    <name type="common">Fusobacterium plautii</name>
    <dbReference type="NCBI Taxonomy" id="292800"/>
    <lineage>
        <taxon>Bacteria</taxon>
        <taxon>Bacillati</taxon>
        <taxon>Bacillota</taxon>
        <taxon>Clostridia</taxon>
        <taxon>Eubacteriales</taxon>
        <taxon>Oscillospiraceae</taxon>
        <taxon>Flavonifractor</taxon>
    </lineage>
</organism>
<evidence type="ECO:0000256" key="5">
    <source>
        <dbReference type="ARBA" id="ARBA00022692"/>
    </source>
</evidence>
<reference evidence="18" key="1">
    <citation type="submission" date="2023-01" db="EMBL/GenBank/DDBJ databases">
        <title>Human gut microbiome strain richness.</title>
        <authorList>
            <person name="Chen-Liaw A."/>
        </authorList>
    </citation>
    <scope>NUCLEOTIDE SEQUENCE</scope>
    <source>
        <strain evidence="18">1001287st1_F4_1001285I_161205</strain>
    </source>
</reference>
<dbReference type="InterPro" id="IPR059000">
    <property type="entry name" value="ATPase_P-type_domA"/>
</dbReference>
<evidence type="ECO:0000256" key="9">
    <source>
        <dbReference type="ARBA" id="ARBA00022840"/>
    </source>
</evidence>
<evidence type="ECO:0000256" key="14">
    <source>
        <dbReference type="ARBA" id="ARBA00039103"/>
    </source>
</evidence>
<dbReference type="NCBIfam" id="TIGR01494">
    <property type="entry name" value="ATPase_P-type"/>
    <property type="match status" value="2"/>
</dbReference>
<dbReference type="PANTHER" id="PTHR48085">
    <property type="entry name" value="CADMIUM/ZINC-TRANSPORTING ATPASE HMA2-RELATED"/>
    <property type="match status" value="1"/>
</dbReference>
<evidence type="ECO:0000256" key="1">
    <source>
        <dbReference type="ARBA" id="ARBA00004651"/>
    </source>
</evidence>
<dbReference type="InterPro" id="IPR023298">
    <property type="entry name" value="ATPase_P-typ_TM_dom_sf"/>
</dbReference>
<dbReference type="PANTHER" id="PTHR48085:SF5">
    <property type="entry name" value="CADMIUM_ZINC-TRANSPORTING ATPASE HMA4-RELATED"/>
    <property type="match status" value="1"/>
</dbReference>
<keyword evidence="8" id="KW-0813">Transport</keyword>
<evidence type="ECO:0000256" key="15">
    <source>
        <dbReference type="ARBA" id="ARBA00049338"/>
    </source>
</evidence>
<proteinExistence type="inferred from homology"/>
<keyword evidence="8" id="KW-0187">Copper transport</keyword>
<dbReference type="SUPFAM" id="SSF56784">
    <property type="entry name" value="HAD-like"/>
    <property type="match status" value="1"/>
</dbReference>
<dbReference type="Gene3D" id="3.40.50.1000">
    <property type="entry name" value="HAD superfamily/HAD-like"/>
    <property type="match status" value="1"/>
</dbReference>
<protein>
    <recommendedName>
        <fullName evidence="14">Cd(2+)-exporting ATPase</fullName>
        <ecNumber evidence="14">7.2.2.21</ecNumber>
    </recommendedName>
</protein>
<evidence type="ECO:0000256" key="8">
    <source>
        <dbReference type="ARBA" id="ARBA00022796"/>
    </source>
</evidence>
<dbReference type="Gene3D" id="3.40.1110.10">
    <property type="entry name" value="Calcium-transporting ATPase, cytoplasmic domain N"/>
    <property type="match status" value="2"/>
</dbReference>
<keyword evidence="4" id="KW-0104">Cadmium</keyword>
<evidence type="ECO:0000256" key="11">
    <source>
        <dbReference type="ARBA" id="ARBA00022989"/>
    </source>
</evidence>
<feature type="transmembrane region" description="Helical" evidence="16">
    <location>
        <begin position="566"/>
        <end position="584"/>
    </location>
</feature>
<dbReference type="InterPro" id="IPR023299">
    <property type="entry name" value="ATPase_P-typ_cyto_dom_N"/>
</dbReference>
<dbReference type="InterPro" id="IPR023214">
    <property type="entry name" value="HAD_sf"/>
</dbReference>
<keyword evidence="13 16" id="KW-0472">Membrane</keyword>
<comment type="caution">
    <text evidence="18">The sequence shown here is derived from an EMBL/GenBank/DDBJ whole genome shotgun (WGS) entry which is preliminary data.</text>
</comment>
<dbReference type="InterPro" id="IPR001757">
    <property type="entry name" value="P_typ_ATPase"/>
</dbReference>
<dbReference type="InterPro" id="IPR018303">
    <property type="entry name" value="ATPase_P-typ_P_site"/>
</dbReference>
<comment type="catalytic activity">
    <reaction evidence="15">
        <text>Cd(2+)(in) + ATP + H2O = Cd(2+)(out) + ADP + phosphate + H(+)</text>
        <dbReference type="Rhea" id="RHEA:12132"/>
        <dbReference type="ChEBI" id="CHEBI:15377"/>
        <dbReference type="ChEBI" id="CHEBI:15378"/>
        <dbReference type="ChEBI" id="CHEBI:30616"/>
        <dbReference type="ChEBI" id="CHEBI:43474"/>
        <dbReference type="ChEBI" id="CHEBI:48775"/>
        <dbReference type="ChEBI" id="CHEBI:456216"/>
        <dbReference type="EC" id="7.2.2.21"/>
    </reaction>
</comment>
<evidence type="ECO:0000256" key="6">
    <source>
        <dbReference type="ARBA" id="ARBA00022723"/>
    </source>
</evidence>
<dbReference type="GO" id="GO:0046872">
    <property type="term" value="F:metal ion binding"/>
    <property type="evidence" value="ECO:0007669"/>
    <property type="project" value="UniProtKB-KW"/>
</dbReference>
<accession>A0AAW6CQ23</accession>
<dbReference type="SUPFAM" id="SSF81653">
    <property type="entry name" value="Calcium ATPase, transduction domain A"/>
    <property type="match status" value="1"/>
</dbReference>
<feature type="transmembrane region" description="Helical" evidence="16">
    <location>
        <begin position="249"/>
        <end position="274"/>
    </location>
</feature>
<dbReference type="InterPro" id="IPR027256">
    <property type="entry name" value="P-typ_ATPase_IB"/>
</dbReference>
<evidence type="ECO:0000256" key="3">
    <source>
        <dbReference type="ARBA" id="ARBA00022475"/>
    </source>
</evidence>
<dbReference type="PRINTS" id="PR00120">
    <property type="entry name" value="HATPASE"/>
</dbReference>
<dbReference type="Pfam" id="PF00122">
    <property type="entry name" value="E1-E2_ATPase"/>
    <property type="match status" value="1"/>
</dbReference>
<evidence type="ECO:0000256" key="13">
    <source>
        <dbReference type="ARBA" id="ARBA00023136"/>
    </source>
</evidence>
<feature type="transmembrane region" description="Helical" evidence="16">
    <location>
        <begin position="539"/>
        <end position="560"/>
    </location>
</feature>
<dbReference type="RefSeq" id="WP_195384153.1">
    <property type="nucleotide sequence ID" value="NZ_BAABXT010000001.1"/>
</dbReference>
<keyword evidence="12" id="KW-0186">Copper</keyword>
<dbReference type="AlphaFoldDB" id="A0AAW6CQ23"/>
<dbReference type="GO" id="GO:0005886">
    <property type="term" value="C:plasma membrane"/>
    <property type="evidence" value="ECO:0007669"/>
    <property type="project" value="UniProtKB-SubCell"/>
</dbReference>
<keyword evidence="7 16" id="KW-0547">Nucleotide-binding</keyword>
<feature type="transmembrane region" description="Helical" evidence="16">
    <location>
        <begin position="224"/>
        <end position="243"/>
    </location>
</feature>
<evidence type="ECO:0000313" key="19">
    <source>
        <dbReference type="Proteomes" id="UP001211173"/>
    </source>
</evidence>
<dbReference type="InterPro" id="IPR008250">
    <property type="entry name" value="ATPase_P-typ_transduc_dom_A_sf"/>
</dbReference>
<dbReference type="PROSITE" id="PS00154">
    <property type="entry name" value="ATPASE_E1_E2"/>
    <property type="match status" value="1"/>
</dbReference>
<sequence length="590" mass="61680">MRRDITFLALGGGSLLLSFFAPAALPVNPAWLAILLCGAPIVREAAVGLFTRFDIKADVLVSLALLASVAIGEIFAAGEIAFIMQLGSLLEERTVAKARAGIEKLVRLTPRTARRVTAAGEESIPAEAVAVGDRLRVLPGETIPVDGVVRAGQTSVNQAVMTGESLPVDKGPGDEVFSGTVNQFGSFEMEAARVGEDSSIQRMIRLVQSADAGKAKIVGLADRWATWIVVAALASAALTWLLSGQVIRAVTILVVFCPCALVLATPTAIMAAIGNATRHSFLVREGDALERLAQVGKAAFDKTGTLTRGVPEVTAVRSLSPGVTEEQVYAWLARAELGSEHPLGKAVVRGWQAAGGGTPAPAEDFEALLEEAGAALPPAARAEAEGFLARGCTLIYLAVDGAPAGFCALADTVRGEAAAMLRALSAEGVSPVLLTGDNENAAAHIARTLSIREYRAGCLPEDKLNWIDRAQQAGVRICMVGDGINDAPALKRVFVGIAMGGVGSDIAVDAADIVLVNDRVEELPHLLALSRRMMTTIRLNLAFSMALNLVAIVLAMTGVLNPVVGALVHNAGSVLVILNSALLLKWRRRS</sequence>
<dbReference type="PRINTS" id="PR00119">
    <property type="entry name" value="CATATPASE"/>
</dbReference>
<evidence type="ECO:0000256" key="7">
    <source>
        <dbReference type="ARBA" id="ARBA00022741"/>
    </source>
</evidence>
<dbReference type="SUPFAM" id="SSF81665">
    <property type="entry name" value="Calcium ATPase, transmembrane domain M"/>
    <property type="match status" value="1"/>
</dbReference>
<dbReference type="FunFam" id="2.70.150.10:FF:000020">
    <property type="entry name" value="Copper-exporting P-type ATPase A"/>
    <property type="match status" value="1"/>
</dbReference>
<evidence type="ECO:0000259" key="17">
    <source>
        <dbReference type="Pfam" id="PF00122"/>
    </source>
</evidence>
<dbReference type="GO" id="GO:0016887">
    <property type="term" value="F:ATP hydrolysis activity"/>
    <property type="evidence" value="ECO:0007669"/>
    <property type="project" value="InterPro"/>
</dbReference>
<feature type="domain" description="P-type ATPase A" evidence="17">
    <location>
        <begin position="108"/>
        <end position="208"/>
    </location>
</feature>
<keyword evidence="11 16" id="KW-1133">Transmembrane helix</keyword>
<keyword evidence="9 16" id="KW-0067">ATP-binding</keyword>
<keyword evidence="3 16" id="KW-1003">Cell membrane</keyword>
<evidence type="ECO:0000256" key="10">
    <source>
        <dbReference type="ARBA" id="ARBA00022967"/>
    </source>
</evidence>
<keyword evidence="5 16" id="KW-0812">Transmembrane</keyword>
<dbReference type="EC" id="7.2.2.21" evidence="14"/>
<evidence type="ECO:0000256" key="16">
    <source>
        <dbReference type="RuleBase" id="RU362081"/>
    </source>
</evidence>
<evidence type="ECO:0000256" key="12">
    <source>
        <dbReference type="ARBA" id="ARBA00023008"/>
    </source>
</evidence>
<dbReference type="InterPro" id="IPR051014">
    <property type="entry name" value="Cation_Transport_ATPase_IB"/>
</dbReference>
<dbReference type="NCBIfam" id="TIGR01525">
    <property type="entry name" value="ATPase-IB_hvy"/>
    <property type="match status" value="1"/>
</dbReference>
<evidence type="ECO:0000256" key="2">
    <source>
        <dbReference type="ARBA" id="ARBA00006024"/>
    </source>
</evidence>
<comment type="subcellular location">
    <subcellularLocation>
        <location evidence="1">Cell membrane</location>
        <topology evidence="1">Multi-pass membrane protein</topology>
    </subcellularLocation>
</comment>
<dbReference type="GO" id="GO:0008551">
    <property type="term" value="F:P-type cadmium transporter activity"/>
    <property type="evidence" value="ECO:0007669"/>
    <property type="project" value="UniProtKB-EC"/>
</dbReference>
<dbReference type="GO" id="GO:0006825">
    <property type="term" value="P:copper ion transport"/>
    <property type="evidence" value="ECO:0007669"/>
    <property type="project" value="UniProtKB-KW"/>
</dbReference>
<feature type="transmembrane region" description="Helical" evidence="16">
    <location>
        <begin position="59"/>
        <end position="83"/>
    </location>
</feature>
<dbReference type="NCBIfam" id="TIGR01512">
    <property type="entry name" value="ATPase-IB2_Cd"/>
    <property type="match status" value="1"/>
</dbReference>
<keyword evidence="8" id="KW-0406">Ion transport</keyword>
<name>A0AAW6CQ23_FLAPL</name>
<dbReference type="EMBL" id="JAQLWV010000035">
    <property type="protein sequence ID" value="MDB7935065.1"/>
    <property type="molecule type" value="Genomic_DNA"/>
</dbReference>
<dbReference type="GO" id="GO:0005524">
    <property type="term" value="F:ATP binding"/>
    <property type="evidence" value="ECO:0007669"/>
    <property type="project" value="UniProtKB-UniRule"/>
</dbReference>